<dbReference type="Gene3D" id="3.40.50.10190">
    <property type="entry name" value="BRCT domain"/>
    <property type="match status" value="2"/>
</dbReference>
<dbReference type="CDD" id="cd17724">
    <property type="entry name" value="BRCT_p53bp1_rpt2"/>
    <property type="match status" value="1"/>
</dbReference>
<dbReference type="GO" id="GO:0000077">
    <property type="term" value="P:DNA damage checkpoint signaling"/>
    <property type="evidence" value="ECO:0000318"/>
    <property type="project" value="GO_Central"/>
</dbReference>
<reference evidence="2 3" key="1">
    <citation type="journal article" date="2009" name="Nat. Genet.">
        <title>The genome of the cucumber, Cucumis sativus L.</title>
        <authorList>
            <person name="Huang S."/>
            <person name="Li R."/>
            <person name="Zhang Z."/>
            <person name="Li L."/>
            <person name="Gu X."/>
            <person name="Fan W."/>
            <person name="Lucas W.J."/>
            <person name="Wang X."/>
            <person name="Xie B."/>
            <person name="Ni P."/>
            <person name="Ren Y."/>
            <person name="Zhu H."/>
            <person name="Li J."/>
            <person name="Lin K."/>
            <person name="Jin W."/>
            <person name="Fei Z."/>
            <person name="Li G."/>
            <person name="Staub J."/>
            <person name="Kilian A."/>
            <person name="van der Vossen E.A."/>
            <person name="Wu Y."/>
            <person name="Guo J."/>
            <person name="He J."/>
            <person name="Jia Z."/>
            <person name="Ren Y."/>
            <person name="Tian G."/>
            <person name="Lu Y."/>
            <person name="Ruan J."/>
            <person name="Qian W."/>
            <person name="Wang M."/>
            <person name="Huang Q."/>
            <person name="Li B."/>
            <person name="Xuan Z."/>
            <person name="Cao J."/>
            <person name="Asan"/>
            <person name="Wu Z."/>
            <person name="Zhang J."/>
            <person name="Cai Q."/>
            <person name="Bai Y."/>
            <person name="Zhao B."/>
            <person name="Han Y."/>
            <person name="Li Y."/>
            <person name="Li X."/>
            <person name="Wang S."/>
            <person name="Shi Q."/>
            <person name="Liu S."/>
            <person name="Cho W.K."/>
            <person name="Kim J.Y."/>
            <person name="Xu Y."/>
            <person name="Heller-Uszynska K."/>
            <person name="Miao H."/>
            <person name="Cheng Z."/>
            <person name="Zhang S."/>
            <person name="Wu J."/>
            <person name="Yang Y."/>
            <person name="Kang H."/>
            <person name="Li M."/>
            <person name="Liang H."/>
            <person name="Ren X."/>
            <person name="Shi Z."/>
            <person name="Wen M."/>
            <person name="Jian M."/>
            <person name="Yang H."/>
            <person name="Zhang G."/>
            <person name="Yang Z."/>
            <person name="Chen R."/>
            <person name="Liu S."/>
            <person name="Li J."/>
            <person name="Ma L."/>
            <person name="Liu H."/>
            <person name="Zhou Y."/>
            <person name="Zhao J."/>
            <person name="Fang X."/>
            <person name="Li G."/>
            <person name="Fang L."/>
            <person name="Li Y."/>
            <person name="Liu D."/>
            <person name="Zheng H."/>
            <person name="Zhang Y."/>
            <person name="Qin N."/>
            <person name="Li Z."/>
            <person name="Yang G."/>
            <person name="Yang S."/>
            <person name="Bolund L."/>
            <person name="Kristiansen K."/>
            <person name="Zheng H."/>
            <person name="Li S."/>
            <person name="Zhang X."/>
            <person name="Yang H."/>
            <person name="Wang J."/>
            <person name="Sun R."/>
            <person name="Zhang B."/>
            <person name="Jiang S."/>
            <person name="Wang J."/>
            <person name="Du Y."/>
            <person name="Li S."/>
        </authorList>
    </citation>
    <scope>NUCLEOTIDE SEQUENCE [LARGE SCALE GENOMIC DNA]</scope>
    <source>
        <strain evidence="3">cv. 9930</strain>
    </source>
</reference>
<dbReference type="OrthoDB" id="646980at2759"/>
<evidence type="ECO:0000313" key="3">
    <source>
        <dbReference type="Proteomes" id="UP000029981"/>
    </source>
</evidence>
<sequence>METLQLRLPQFSEDLAWLPCWLQHSQTTPSSEQGIECNYESAIKEVGYGIINKLEDANMYPQDSGCNRFHLFLSGQDSIPENVAPSSNNALHFHLHLSSYGGSECTSSQHLDESHQLLEYSKVQLISMFEAPVDPREHIPSQKSINAGDTDLAPHSSYKDVLHNVGCQSLTNTEDRENRQGEKLDVGCLKNAEVSDAIELSVVASEALVIHELLKDELDSAAVSVEAVLEASIQVKKARIELLESALESIDEEVDLSDSLSDLDNSTMRDAFDDVGLPSSILNSDHSGTACFDVQDTPVNKNEFTHGSQCNSIDMTSQPDILGNGLTLKQLEENLVVTRPVGLPMEDLSCNIQHQLSNDDVLGSTSTNYCKYDSMLQHPTQNESDEFVVKQKIVSSIVNTNLCTIHAKENSSLHESSKVSAKNDELVAFFTPERFKSRWLGGWSGKEVDVSEQLRQDVDGKTIPLMFVNETSFLSESADIAPDENSCVQRCESKFQVASQSSIHFGHLDEKGDDGLLVAEEIVKCSLSLVDPLCSFVPCSISLDTDSAGQNLNEGKDCTEELLGTFVDVGGSRPSIRRQVTSLKNYSTISPTHATMEGGLDNSYAHQLPGNMRLLSSDSQLDCTRFSSKINFMETLPSQSTKSRDMDTVEDSQTDARHNLVEEITELKSKSDEVAGDVSEFLADTVKKSVTCDILNGSLQLSKSTMKKSSIKKDHLQSSKTISNPQKVDNVVKMQHESKNPLEPCMLVQKRVRFLEANDQPQENLDFQKVHPPINYSTLRTSKRRKFSNQCLLSRHPDGKGHLKSRYCSSRKKLIFQGIQFLVTGFSSRKEKDINGIVCNNGGIILPDIPCPSSRGQKMSKSDCKGPPVILSSKKLQTKKFLYGCAVNSLIVNVSWLTDSIAAGSIVPPWKYMIISNQADCTQIGRSVRHSSRRYIFENVGVMLHGKQGFCTKLTNVLKHGGGQVFKTLQWLVKSLNQEKISVGVIVVEDEHKSSRHLKQCALEQGIPLMSTKWVIKSLHLGELLPLTENNRSSLVQTTKMVKIPALKETSMEL</sequence>
<feature type="domain" description="BRCT" evidence="1">
    <location>
        <begin position="811"/>
        <end position="914"/>
    </location>
</feature>
<feature type="domain" description="BRCT" evidence="1">
    <location>
        <begin position="932"/>
        <end position="1032"/>
    </location>
</feature>
<gene>
    <name evidence="2" type="ORF">Csa_5G585400</name>
</gene>
<keyword evidence="3" id="KW-1185">Reference proteome</keyword>
<dbReference type="InterPro" id="IPR047252">
    <property type="entry name" value="TP53BP1-like"/>
</dbReference>
<dbReference type="InterPro" id="IPR047250">
    <property type="entry name" value="BRCT_p53bp1-like_rpt2"/>
</dbReference>
<dbReference type="KEGG" id="csv:101203785"/>
<protein>
    <recommendedName>
        <fullName evidence="1">BRCT domain-containing protein</fullName>
    </recommendedName>
</protein>
<reference evidence="2 3" key="2">
    <citation type="journal article" date="2009" name="PLoS ONE">
        <title>An integrated genetic and cytogenetic map of the cucumber genome.</title>
        <authorList>
            <person name="Ren Y."/>
            <person name="Zhang Z."/>
            <person name="Liu J."/>
            <person name="Staub J.E."/>
            <person name="Han Y."/>
            <person name="Cheng Z."/>
            <person name="Li X."/>
            <person name="Lu J."/>
            <person name="Miao H."/>
            <person name="Kang H."/>
            <person name="Xie B."/>
            <person name="Gu X."/>
            <person name="Wang X."/>
            <person name="Du Y."/>
            <person name="Jin W."/>
            <person name="Huang S."/>
        </authorList>
    </citation>
    <scope>NUCLEOTIDE SEQUENCE [LARGE SCALE GENOMIC DNA]</scope>
    <source>
        <strain evidence="3">cv. 9930</strain>
    </source>
</reference>
<dbReference type="eggNOG" id="KOG1267">
    <property type="taxonomic scope" value="Eukaryota"/>
</dbReference>
<dbReference type="PANTHER" id="PTHR15321">
    <property type="entry name" value="TUMOR SUPPRESSOR P53-BINDING PROTEIN 1"/>
    <property type="match status" value="1"/>
</dbReference>
<dbReference type="InterPro" id="IPR036420">
    <property type="entry name" value="BRCT_dom_sf"/>
</dbReference>
<dbReference type="OMA" id="CVNCAFI"/>
<dbReference type="SUPFAM" id="SSF52113">
    <property type="entry name" value="BRCT domain"/>
    <property type="match status" value="2"/>
</dbReference>
<dbReference type="STRING" id="3659.A0A0A0KPU7"/>
<dbReference type="AlphaFoldDB" id="A0A0A0KPU7"/>
<reference evidence="2 3" key="4">
    <citation type="journal article" date="2011" name="BMC Genomics">
        <title>RNA-Seq improves annotation of protein-coding genes in the cucumber genome.</title>
        <authorList>
            <person name="Li Z."/>
            <person name="Zhang Z."/>
            <person name="Yan P."/>
            <person name="Huang S."/>
            <person name="Fei Z."/>
            <person name="Lin K."/>
        </authorList>
    </citation>
    <scope>NUCLEOTIDE SEQUENCE [LARGE SCALE GENOMIC DNA]</scope>
    <source>
        <strain evidence="3">cv. 9930</strain>
    </source>
</reference>
<reference evidence="2 3" key="3">
    <citation type="journal article" date="2010" name="BMC Genomics">
        <title>Transcriptome sequencing and comparative analysis of cucumber flowers with different sex types.</title>
        <authorList>
            <person name="Guo S."/>
            <person name="Zheng Y."/>
            <person name="Joung J.G."/>
            <person name="Liu S."/>
            <person name="Zhang Z."/>
            <person name="Crasta O.R."/>
            <person name="Sobral B.W."/>
            <person name="Xu Y."/>
            <person name="Huang S."/>
            <person name="Fei Z."/>
        </authorList>
    </citation>
    <scope>NUCLEOTIDE SEQUENCE [LARGE SCALE GENOMIC DNA]</scope>
    <source>
        <strain evidence="3">cv. 9930</strain>
    </source>
</reference>
<dbReference type="PANTHER" id="PTHR15321:SF3">
    <property type="entry name" value="TP53-BINDING PROTEIN 1"/>
    <property type="match status" value="1"/>
</dbReference>
<evidence type="ECO:0000313" key="2">
    <source>
        <dbReference type="EMBL" id="KGN51613.1"/>
    </source>
</evidence>
<dbReference type="InterPro" id="IPR001357">
    <property type="entry name" value="BRCT_dom"/>
</dbReference>
<organism evidence="2 3">
    <name type="scientific">Cucumis sativus</name>
    <name type="common">Cucumber</name>
    <dbReference type="NCBI Taxonomy" id="3659"/>
    <lineage>
        <taxon>Eukaryota</taxon>
        <taxon>Viridiplantae</taxon>
        <taxon>Streptophyta</taxon>
        <taxon>Embryophyta</taxon>
        <taxon>Tracheophyta</taxon>
        <taxon>Spermatophyta</taxon>
        <taxon>Magnoliopsida</taxon>
        <taxon>eudicotyledons</taxon>
        <taxon>Gunneridae</taxon>
        <taxon>Pentapetalae</taxon>
        <taxon>rosids</taxon>
        <taxon>fabids</taxon>
        <taxon>Cucurbitales</taxon>
        <taxon>Cucurbitaceae</taxon>
        <taxon>Benincaseae</taxon>
        <taxon>Cucumis</taxon>
    </lineage>
</organism>
<dbReference type="GO" id="GO:0042393">
    <property type="term" value="F:histone binding"/>
    <property type="evidence" value="ECO:0000318"/>
    <property type="project" value="GO_Central"/>
</dbReference>
<name>A0A0A0KPU7_CUCSA</name>
<dbReference type="GO" id="GO:0045944">
    <property type="term" value="P:positive regulation of transcription by RNA polymerase II"/>
    <property type="evidence" value="ECO:0000318"/>
    <property type="project" value="GO_Central"/>
</dbReference>
<dbReference type="Pfam" id="PF18428">
    <property type="entry name" value="BRCT_3"/>
    <property type="match status" value="1"/>
</dbReference>
<dbReference type="Proteomes" id="UP000029981">
    <property type="component" value="Chromosome 5"/>
</dbReference>
<evidence type="ECO:0000259" key="1">
    <source>
        <dbReference type="PROSITE" id="PS50172"/>
    </source>
</evidence>
<proteinExistence type="predicted"/>
<dbReference type="PROSITE" id="PS50172">
    <property type="entry name" value="BRCT"/>
    <property type="match status" value="2"/>
</dbReference>
<dbReference type="EMBL" id="CM002926">
    <property type="protein sequence ID" value="KGN51613.1"/>
    <property type="molecule type" value="Genomic_DNA"/>
</dbReference>
<dbReference type="SMART" id="SM00292">
    <property type="entry name" value="BRCT"/>
    <property type="match status" value="2"/>
</dbReference>
<dbReference type="GO" id="GO:0005634">
    <property type="term" value="C:nucleus"/>
    <property type="evidence" value="ECO:0000318"/>
    <property type="project" value="GO_Central"/>
</dbReference>
<dbReference type="Gramene" id="KGN51613">
    <property type="protein sequence ID" value="KGN51613"/>
    <property type="gene ID" value="Csa_5G585400"/>
</dbReference>
<accession>A0A0A0KPU7</accession>